<dbReference type="GeneID" id="43503404"/>
<dbReference type="OrthoDB" id="380658at2157"/>
<dbReference type="AlphaFoldDB" id="A0A060HI29"/>
<evidence type="ECO:0000313" key="1">
    <source>
        <dbReference type="EMBL" id="AIC14930.1"/>
    </source>
</evidence>
<reference evidence="1 2" key="1">
    <citation type="journal article" date="2014" name="Int. J. Syst. Evol. Microbiol.">
        <title>Nitrososphaera viennensis gen. nov., sp. nov., an aerobic and mesophilic, ammonia-oxidizing archaeon from soil and a member of the archaeal phylum Thaumarchaeota.</title>
        <authorList>
            <person name="Stieglmeier M."/>
            <person name="Klingl A."/>
            <person name="Alves R.J."/>
            <person name="Rittmann S.K."/>
            <person name="Melcher M."/>
            <person name="Leisch N."/>
            <person name="Schleper C."/>
        </authorList>
    </citation>
    <scope>NUCLEOTIDE SEQUENCE [LARGE SCALE GENOMIC DNA]</scope>
    <source>
        <strain evidence="1">EN76</strain>
    </source>
</reference>
<dbReference type="RefSeq" id="WP_075054046.1">
    <property type="nucleotide sequence ID" value="NZ_CP007536.1"/>
</dbReference>
<dbReference type="Proteomes" id="UP000027093">
    <property type="component" value="Chromosome"/>
</dbReference>
<evidence type="ECO:0000313" key="2">
    <source>
        <dbReference type="Proteomes" id="UP000027093"/>
    </source>
</evidence>
<dbReference type="HOGENOM" id="CLU_2949432_0_0_2"/>
<protein>
    <submittedName>
        <fullName evidence="1">Uncharacterized protein</fullName>
    </submittedName>
</protein>
<dbReference type="KEGG" id="nvn:NVIE_007220"/>
<gene>
    <name evidence="1" type="ORF">NVIE_007220</name>
</gene>
<name>A0A060HI29_9ARCH</name>
<keyword evidence="2" id="KW-1185">Reference proteome</keyword>
<accession>A0A060HI29</accession>
<dbReference type="STRING" id="926571.NVIE_007220"/>
<sequence length="59" mass="6630">MCCNAIHSASLSFEQRLIDDKDFCRKCWDEITGAAYPEEEKEEHISLLLVLVATAKTVG</sequence>
<proteinExistence type="predicted"/>
<organism evidence="1 2">
    <name type="scientific">Nitrososphaera viennensis EN76</name>
    <dbReference type="NCBI Taxonomy" id="926571"/>
    <lineage>
        <taxon>Archaea</taxon>
        <taxon>Nitrososphaerota</taxon>
        <taxon>Nitrososphaeria</taxon>
        <taxon>Nitrososphaerales</taxon>
        <taxon>Nitrososphaeraceae</taxon>
        <taxon>Nitrososphaera</taxon>
    </lineage>
</organism>
<dbReference type="EMBL" id="CP007536">
    <property type="protein sequence ID" value="AIC14930.1"/>
    <property type="molecule type" value="Genomic_DNA"/>
</dbReference>